<proteinExistence type="predicted"/>
<organism evidence="1">
    <name type="scientific">viral metagenome</name>
    <dbReference type="NCBI Taxonomy" id="1070528"/>
    <lineage>
        <taxon>unclassified sequences</taxon>
        <taxon>metagenomes</taxon>
        <taxon>organismal metagenomes</taxon>
    </lineage>
</organism>
<accession>A0A6C0J493</accession>
<protein>
    <submittedName>
        <fullName evidence="1">Uncharacterized protein</fullName>
    </submittedName>
</protein>
<sequence>MSTSLCISTEPIIFTRYLYNKVEVKQSLFIALLDRKLDESLFWAYELYFSGFTTDVFEYIINVYREIYSQLNPKLVLFIEKMLIQWSDDKTRDWTIGSIITTLINREYDINHFVNIYFGVKCSENKFNRNQKRKFLITLSDNDIDKYRTITGRADKILETACRYSIHKEYNKLFDIDVPTRDVFKNIYYYHWLYYCLDTPVWRNRIFKYKGKLNHEKKTIEFEHEDNLQNFYDNWGYYPDEQYRYIVEKSLGQIIQDKPISIMEFCIRYEARPIIKKIKTNTECKTSNLTNSMEYTS</sequence>
<dbReference type="AlphaFoldDB" id="A0A6C0J493"/>
<name>A0A6C0J493_9ZZZZ</name>
<reference evidence="1" key="1">
    <citation type="journal article" date="2020" name="Nature">
        <title>Giant virus diversity and host interactions through global metagenomics.</title>
        <authorList>
            <person name="Schulz F."/>
            <person name="Roux S."/>
            <person name="Paez-Espino D."/>
            <person name="Jungbluth S."/>
            <person name="Walsh D.A."/>
            <person name="Denef V.J."/>
            <person name="McMahon K.D."/>
            <person name="Konstantinidis K.T."/>
            <person name="Eloe-Fadrosh E.A."/>
            <person name="Kyrpides N.C."/>
            <person name="Woyke T."/>
        </authorList>
    </citation>
    <scope>NUCLEOTIDE SEQUENCE</scope>
    <source>
        <strain evidence="1">GVMAG-M-3300025699-48</strain>
    </source>
</reference>
<dbReference type="EMBL" id="MN740308">
    <property type="protein sequence ID" value="QHT99446.1"/>
    <property type="molecule type" value="Genomic_DNA"/>
</dbReference>
<evidence type="ECO:0000313" key="1">
    <source>
        <dbReference type="EMBL" id="QHT99446.1"/>
    </source>
</evidence>